<dbReference type="EMBL" id="JH370130">
    <property type="protein sequence ID" value="ELA42701.1"/>
    <property type="molecule type" value="Genomic_DNA"/>
</dbReference>
<evidence type="ECO:0000313" key="1">
    <source>
        <dbReference type="EMBL" id="ELA42701.1"/>
    </source>
</evidence>
<reference evidence="2" key="1">
    <citation type="submission" date="2011-05" db="EMBL/GenBank/DDBJ databases">
        <title>The genome sequence of Vittaforma corneae strain ATCC 50505.</title>
        <authorList>
            <consortium name="The Broad Institute Genome Sequencing Platform"/>
            <person name="Cuomo C."/>
            <person name="Didier E."/>
            <person name="Bowers L."/>
            <person name="Young S.K."/>
            <person name="Zeng Q."/>
            <person name="Gargeya S."/>
            <person name="Fitzgerald M."/>
            <person name="Haas B."/>
            <person name="Abouelleil A."/>
            <person name="Alvarado L."/>
            <person name="Arachchi H.M."/>
            <person name="Berlin A."/>
            <person name="Chapman S.B."/>
            <person name="Gearin G."/>
            <person name="Goldberg J."/>
            <person name="Griggs A."/>
            <person name="Gujja S."/>
            <person name="Hansen M."/>
            <person name="Heiman D."/>
            <person name="Howarth C."/>
            <person name="Larimer J."/>
            <person name="Lui A."/>
            <person name="MacDonald P.J.P."/>
            <person name="McCowen C."/>
            <person name="Montmayeur A."/>
            <person name="Murphy C."/>
            <person name="Neiman D."/>
            <person name="Pearson M."/>
            <person name="Priest M."/>
            <person name="Roberts A."/>
            <person name="Saif S."/>
            <person name="Shea T."/>
            <person name="Sisk P."/>
            <person name="Stolte C."/>
            <person name="Sykes S."/>
            <person name="Wortman J."/>
            <person name="Nusbaum C."/>
            <person name="Birren B."/>
        </authorList>
    </citation>
    <scope>NUCLEOTIDE SEQUENCE [LARGE SCALE GENOMIC DNA]</scope>
    <source>
        <strain evidence="2">ATCC 50505</strain>
    </source>
</reference>
<gene>
    <name evidence="1" type="ORF">VICG_00016</name>
</gene>
<keyword evidence="2" id="KW-1185">Reference proteome</keyword>
<dbReference type="GeneID" id="19880734"/>
<dbReference type="InParanoid" id="L2GPE6"/>
<dbReference type="OrthoDB" id="31183at2759"/>
<dbReference type="RefSeq" id="XP_007603469.1">
    <property type="nucleotide sequence ID" value="XM_007603407.1"/>
</dbReference>
<accession>L2GPE6</accession>
<name>L2GPE6_VITCO</name>
<protein>
    <submittedName>
        <fullName evidence="1">Uncharacterized protein</fullName>
    </submittedName>
</protein>
<organism evidence="1 2">
    <name type="scientific">Vittaforma corneae (strain ATCC 50505)</name>
    <name type="common">Microsporidian parasite</name>
    <name type="synonym">Nosema corneum</name>
    <dbReference type="NCBI Taxonomy" id="993615"/>
    <lineage>
        <taxon>Eukaryota</taxon>
        <taxon>Fungi</taxon>
        <taxon>Fungi incertae sedis</taxon>
        <taxon>Microsporidia</taxon>
        <taxon>Nosematidae</taxon>
        <taxon>Vittaforma</taxon>
    </lineage>
</organism>
<dbReference type="OMA" id="ILCHESA"/>
<dbReference type="AlphaFoldDB" id="L2GPE6"/>
<dbReference type="VEuPathDB" id="MicrosporidiaDB:VICG_00016"/>
<evidence type="ECO:0000313" key="2">
    <source>
        <dbReference type="Proteomes" id="UP000011082"/>
    </source>
</evidence>
<proteinExistence type="predicted"/>
<dbReference type="Proteomes" id="UP000011082">
    <property type="component" value="Unassembled WGS sequence"/>
</dbReference>
<sequence>MLREQLEELQRTKRTLLHTKNALIRFVLDEDVDSLTLFNNLPFPTSFTTQKSLSFDRHTLSEKEEKRFNSRFAPFLRNLISKSKHPGIDILLEYLMRIYCIDTFNPQELTFLLLPFKKYFNQLQIIAKNTKNQFSSLKSYSISSISRIIVKDKRLMLDFVKYFNAYEVLKEFLDKTMDEIIDILKASDMDYLSEIYKIMELLIQHGNPLKALQIYHRMRSYLNTDDFILLLLPYFPKDLIEMKDHKESGNKYQMIFNNKGGRSLLKNQIEIYRYLEYLLSCGLIPDEFNDSEYKTLQHIFFGKPVDQIVEGIHSNKVADNLIELFKEIEPKDELLSFIVRNNIQRYFAEHLSDKDKVYLIREAFDVNYLTPNNYNLCIMNLNKDVFKSKYNQILNRCLHFRTFNPVYFSKLIDFDFNEIFSCHSPQASTYKQNVIKLLERKNINLSDTFFNNNLLGDSSVLSYLLENGQSFSEEQLFAIIENTKILKSPSIVAKLLYYILRNFEKLSSRFNFNDFVSWLINNDFLSTLISIINVCTENHFSNIDTDVLYMLFLESAMSSSGDTLISILKILSQRGFNVVGRLYDSKNYEIILKIANLTELSNVLTSHVNTPDFIKNYYGRISDQHALVAFVISNSQHRNYLFLLAYFIDILITFRTHHSWNVVKLVLIECLSEKRQLQKALEYVLSHFDLFDDSDGDLFQKIFSGDVVFDIKRIETILCHESAAATLIHSCLLLSKDAEMLPILPHIVPLLIKYKKDTVIQLFKRYGNVMVTYIKDILQHYPEISHILLDLEPKFVLKELCSSLTIQNIDILLKILKTKTCCSSDVFKRLCACFNKHVGSLITSEHILALIRFFKNSRSSDYMAGSMLKEVESALSDFLVNVYIANSTIFYETMLDGVGMSSSLFADSANLTLQNISGEVFETNKNISNDLKFLCHFLEYNHITTENTMALYEQVFNARNCLSPRLISYLIRDDSQVLGECIGHLLSHINNDLDTIYILEILSHIFSNVPESKEFKNKILPCIFVLSEDENRLVSEKARQIIETLQ</sequence>
<dbReference type="HOGENOM" id="CLU_289505_0_0_1"/>